<dbReference type="EMBL" id="MKHE01000029">
    <property type="protein sequence ID" value="OWK01082.1"/>
    <property type="molecule type" value="Genomic_DNA"/>
</dbReference>
<gene>
    <name evidence="2" type="ORF">Celaphus_00018357</name>
</gene>
<dbReference type="PANTHER" id="PTHR13865">
    <property type="entry name" value="TIGHT JUNCTION PROTEIN"/>
    <property type="match status" value="1"/>
</dbReference>
<dbReference type="PRINTS" id="PR01599">
    <property type="entry name" value="ZONOCCLUDNS2"/>
</dbReference>
<feature type="compositionally biased region" description="Basic and acidic residues" evidence="1">
    <location>
        <begin position="22"/>
        <end position="42"/>
    </location>
</feature>
<reference evidence="2 3" key="1">
    <citation type="journal article" date="2018" name="Mol. Genet. Genomics">
        <title>The red deer Cervus elaphus genome CerEla1.0: sequencing, annotating, genes, and chromosomes.</title>
        <authorList>
            <person name="Bana N.A."/>
            <person name="Nyiri A."/>
            <person name="Nagy J."/>
            <person name="Frank K."/>
            <person name="Nagy T."/>
            <person name="Steger V."/>
            <person name="Schiller M."/>
            <person name="Lakatos P."/>
            <person name="Sugar L."/>
            <person name="Horn P."/>
            <person name="Barta E."/>
            <person name="Orosz L."/>
        </authorList>
    </citation>
    <scope>NUCLEOTIDE SEQUENCE [LARGE SCALE GENOMIC DNA]</scope>
    <source>
        <strain evidence="2">Hungarian</strain>
    </source>
</reference>
<dbReference type="PANTHER" id="PTHR13865:SF26">
    <property type="entry name" value="TIGHT JUNCTION PROTEIN ZO-2"/>
    <property type="match status" value="1"/>
</dbReference>
<accession>A0A212C574</accession>
<organism evidence="2 3">
    <name type="scientific">Cervus elaphus hippelaphus</name>
    <name type="common">European red deer</name>
    <dbReference type="NCBI Taxonomy" id="46360"/>
    <lineage>
        <taxon>Eukaryota</taxon>
        <taxon>Metazoa</taxon>
        <taxon>Chordata</taxon>
        <taxon>Craniata</taxon>
        <taxon>Vertebrata</taxon>
        <taxon>Euteleostomi</taxon>
        <taxon>Mammalia</taxon>
        <taxon>Eutheria</taxon>
        <taxon>Laurasiatheria</taxon>
        <taxon>Artiodactyla</taxon>
        <taxon>Ruminantia</taxon>
        <taxon>Pecora</taxon>
        <taxon>Cervidae</taxon>
        <taxon>Cervinae</taxon>
        <taxon>Cervus</taxon>
    </lineage>
</organism>
<protein>
    <submittedName>
        <fullName evidence="2">TJP2</fullName>
    </submittedName>
</protein>
<evidence type="ECO:0000313" key="2">
    <source>
        <dbReference type="EMBL" id="OWK01082.1"/>
    </source>
</evidence>
<dbReference type="GO" id="GO:1905605">
    <property type="term" value="P:positive regulation of blood-brain barrier permeability"/>
    <property type="evidence" value="ECO:0007669"/>
    <property type="project" value="TreeGrafter"/>
</dbReference>
<sequence length="218" mass="24403">MRRAASRDQLRDNSPPPAFKPEPPKAKTQNREESFDFSRSYEYKSNPSAAAGNEIPGASTKGCPPPIAAKPTFGRPVLKPSTPVPPPESEEAGEGSEEQHNAPKSVLGKVKIFEKMDHKARLQRMQELQEAQNARIEIAQKHPDIYAVPVKTHKPDPGPPQYTSSRPPEPQKGPARLYQDPRGSYGSDAEEEEYRQQLSEHSRRGYYGQASRYRDTEL</sequence>
<dbReference type="GO" id="GO:0050839">
    <property type="term" value="F:cell adhesion molecule binding"/>
    <property type="evidence" value="ECO:0007669"/>
    <property type="project" value="TreeGrafter"/>
</dbReference>
<proteinExistence type="predicted"/>
<dbReference type="GO" id="GO:0005923">
    <property type="term" value="C:bicellular tight junction"/>
    <property type="evidence" value="ECO:0007669"/>
    <property type="project" value="InterPro"/>
</dbReference>
<comment type="caution">
    <text evidence="2">The sequence shown here is derived from an EMBL/GenBank/DDBJ whole genome shotgun (WGS) entry which is preliminary data.</text>
</comment>
<evidence type="ECO:0000313" key="3">
    <source>
        <dbReference type="Proteomes" id="UP000242450"/>
    </source>
</evidence>
<dbReference type="Proteomes" id="UP000242450">
    <property type="component" value="Chromosome 29"/>
</dbReference>
<dbReference type="GO" id="GO:0150105">
    <property type="term" value="P:protein localization to cell-cell junction"/>
    <property type="evidence" value="ECO:0007669"/>
    <property type="project" value="TreeGrafter"/>
</dbReference>
<dbReference type="GO" id="GO:0090557">
    <property type="term" value="P:establishment of endothelial intestinal barrier"/>
    <property type="evidence" value="ECO:0007669"/>
    <property type="project" value="TreeGrafter"/>
</dbReference>
<evidence type="ECO:0000256" key="1">
    <source>
        <dbReference type="SAM" id="MobiDB-lite"/>
    </source>
</evidence>
<dbReference type="InterPro" id="IPR005419">
    <property type="entry name" value="ZO-2"/>
</dbReference>
<keyword evidence="3" id="KW-1185">Reference proteome</keyword>
<dbReference type="GO" id="GO:0098609">
    <property type="term" value="P:cell-cell adhesion"/>
    <property type="evidence" value="ECO:0007669"/>
    <property type="project" value="TreeGrafter"/>
</dbReference>
<dbReference type="GO" id="GO:0045216">
    <property type="term" value="P:cell-cell junction organization"/>
    <property type="evidence" value="ECO:0007669"/>
    <property type="project" value="TreeGrafter"/>
</dbReference>
<dbReference type="OrthoDB" id="418634at2759"/>
<feature type="compositionally biased region" description="Basic and acidic residues" evidence="1">
    <location>
        <begin position="194"/>
        <end position="203"/>
    </location>
</feature>
<name>A0A212C574_CEREH</name>
<feature type="compositionally biased region" description="Basic and acidic residues" evidence="1">
    <location>
        <begin position="1"/>
        <end position="11"/>
    </location>
</feature>
<feature type="region of interest" description="Disordered" evidence="1">
    <location>
        <begin position="1"/>
        <end position="109"/>
    </location>
</feature>
<dbReference type="GO" id="GO:0005886">
    <property type="term" value="C:plasma membrane"/>
    <property type="evidence" value="ECO:0007669"/>
    <property type="project" value="TreeGrafter"/>
</dbReference>
<feature type="region of interest" description="Disordered" evidence="1">
    <location>
        <begin position="133"/>
        <end position="218"/>
    </location>
</feature>
<dbReference type="AlphaFoldDB" id="A0A212C574"/>